<dbReference type="PROSITE" id="PS51925">
    <property type="entry name" value="SWIB_MDM2"/>
    <property type="match status" value="1"/>
</dbReference>
<dbReference type="InterPro" id="IPR003121">
    <property type="entry name" value="SWIB_MDM2_domain"/>
</dbReference>
<dbReference type="AlphaFoldDB" id="A0A6C0E8A0"/>
<name>A0A6C0E8A0_9ZZZZ</name>
<dbReference type="PANTHER" id="PTHR13844">
    <property type="entry name" value="SWI/SNF-RELATED MATRIX-ASSOCIATED ACTIN-DEPENDENT REGULATOR OF CHROMATIN SUBFAMILY D"/>
    <property type="match status" value="1"/>
</dbReference>
<evidence type="ECO:0000256" key="1">
    <source>
        <dbReference type="SAM" id="MobiDB-lite"/>
    </source>
</evidence>
<dbReference type="InterPro" id="IPR019835">
    <property type="entry name" value="SWIB_domain"/>
</dbReference>
<evidence type="ECO:0000259" key="2">
    <source>
        <dbReference type="PROSITE" id="PS51925"/>
    </source>
</evidence>
<evidence type="ECO:0000313" key="3">
    <source>
        <dbReference type="EMBL" id="QHT25028.1"/>
    </source>
</evidence>
<organism evidence="3">
    <name type="scientific">viral metagenome</name>
    <dbReference type="NCBI Taxonomy" id="1070528"/>
    <lineage>
        <taxon>unclassified sequences</taxon>
        <taxon>metagenomes</taxon>
        <taxon>organismal metagenomes</taxon>
    </lineage>
</organism>
<dbReference type="EMBL" id="MN739753">
    <property type="protein sequence ID" value="QHT25028.1"/>
    <property type="molecule type" value="Genomic_DNA"/>
</dbReference>
<dbReference type="SUPFAM" id="SSF47592">
    <property type="entry name" value="SWIB/MDM2 domain"/>
    <property type="match status" value="1"/>
</dbReference>
<feature type="region of interest" description="Disordered" evidence="1">
    <location>
        <begin position="1"/>
        <end position="34"/>
    </location>
</feature>
<dbReference type="SMART" id="SM00151">
    <property type="entry name" value="SWIB"/>
    <property type="match status" value="1"/>
</dbReference>
<protein>
    <recommendedName>
        <fullName evidence="2">DM2 domain-containing protein</fullName>
    </recommendedName>
</protein>
<dbReference type="Gene3D" id="1.10.245.10">
    <property type="entry name" value="SWIB/MDM2 domain"/>
    <property type="match status" value="1"/>
</dbReference>
<sequence>MTEENNKDLETTEEVEENIEDDVEDDDSNKKLDPLTELSDQFDEICQEVASIKVSIGSVMSKLRLYKKLVEKTLKDSQKIKRQKKKNVDTVKVDSVRSSGIHKPAEISVDLCNFLNKPKNTIMARTDVTKEIHAYIRENKLQDQNSKLRINADAKLKKLLRLNDNEELTFLNLQKYLNPQFA</sequence>
<reference evidence="3" key="1">
    <citation type="journal article" date="2020" name="Nature">
        <title>Giant virus diversity and host interactions through global metagenomics.</title>
        <authorList>
            <person name="Schulz F."/>
            <person name="Roux S."/>
            <person name="Paez-Espino D."/>
            <person name="Jungbluth S."/>
            <person name="Walsh D.A."/>
            <person name="Denef V.J."/>
            <person name="McMahon K.D."/>
            <person name="Konstantinidis K.T."/>
            <person name="Eloe-Fadrosh E.A."/>
            <person name="Kyrpides N.C."/>
            <person name="Woyke T."/>
        </authorList>
    </citation>
    <scope>NUCLEOTIDE SEQUENCE</scope>
    <source>
        <strain evidence="3">GVMAG-M-3300023179-150</strain>
    </source>
</reference>
<feature type="compositionally biased region" description="Basic and acidic residues" evidence="1">
    <location>
        <begin position="1"/>
        <end position="10"/>
    </location>
</feature>
<dbReference type="Pfam" id="PF02201">
    <property type="entry name" value="SWIB"/>
    <property type="match status" value="1"/>
</dbReference>
<feature type="domain" description="DM2" evidence="2">
    <location>
        <begin position="100"/>
        <end position="182"/>
    </location>
</feature>
<feature type="compositionally biased region" description="Acidic residues" evidence="1">
    <location>
        <begin position="11"/>
        <end position="27"/>
    </location>
</feature>
<dbReference type="InterPro" id="IPR036885">
    <property type="entry name" value="SWIB_MDM2_dom_sf"/>
</dbReference>
<proteinExistence type="predicted"/>
<accession>A0A6C0E8A0</accession>
<dbReference type="CDD" id="cd10567">
    <property type="entry name" value="SWIB-MDM2_like"/>
    <property type="match status" value="1"/>
</dbReference>